<dbReference type="Pfam" id="PF00082">
    <property type="entry name" value="Peptidase_S8"/>
    <property type="match status" value="1"/>
</dbReference>
<dbReference type="InterPro" id="IPR050819">
    <property type="entry name" value="Tripeptidyl-peptidase_I"/>
</dbReference>
<feature type="compositionally biased region" description="Basic residues" evidence="9">
    <location>
        <begin position="551"/>
        <end position="565"/>
    </location>
</feature>
<evidence type="ECO:0000256" key="2">
    <source>
        <dbReference type="ARBA" id="ARBA00022670"/>
    </source>
</evidence>
<dbReference type="CDD" id="cd04056">
    <property type="entry name" value="Peptidases_S53"/>
    <property type="match status" value="1"/>
</dbReference>
<evidence type="ECO:0000256" key="9">
    <source>
        <dbReference type="SAM" id="MobiDB-lite"/>
    </source>
</evidence>
<name>A0AAU7D0Q8_9BACT</name>
<sequence length="565" mass="57754">MPTKKTASHFATQSRIILPGSQKAAFAQTATEKPAPAAIRITVSVVVKRKAPLKTANRLGKERLTRVQFRQAHGPDPNALKLVRAFAKEYGLTPVPGTPAPGSRIIKLTGSITAMQKAFGAPLVHKTTETATYRVREGSITLPSELSGSVEAVLGLDNRPQAEPHFRIAGDTRNFAARTAQAGGFATPHASIQPSAQQANISYTPVQVAQFYQFPANASAAGQTIGILELGGGYRAADITAYFKSLGQPTPKVTAVSVDGGKNSPSTSSSADGEVMLDIEVSAAVAPGANIAVYFAPNTDQGFLDALDAAIHDTTNKPSVISISWGSAEANWTQQSMTALDAACQSAAALGITVTAAAGDNGSTDGGTGNNVDFPSSSPHVLACGGTKLTGSGTTITSEVVWNELANNEGATGGGVSNVFPLPAWQSSTNVPAPGKATGGRGVPDVCGNADPATGYTVRVDGQDLVIGGTSAVAPLWAGLIAVANQQNGATAGLLQPQIYAAKAKAGFRDITSGDNGSFSAGPGWDACTGLGSPITATLIPFLTTTASGKKPTKPKPTKPTKRKK</sequence>
<dbReference type="GO" id="GO:0006508">
    <property type="term" value="P:proteolysis"/>
    <property type="evidence" value="ECO:0007669"/>
    <property type="project" value="UniProtKB-KW"/>
</dbReference>
<evidence type="ECO:0000256" key="4">
    <source>
        <dbReference type="ARBA" id="ARBA00022801"/>
    </source>
</evidence>
<comment type="similarity">
    <text evidence="8">Belongs to the peptidase S8 family.</text>
</comment>
<keyword evidence="6" id="KW-0106">Calcium</keyword>
<dbReference type="AlphaFoldDB" id="A0AAU7D0Q8"/>
<dbReference type="PROSITE" id="PS51695">
    <property type="entry name" value="SEDOLISIN"/>
    <property type="match status" value="1"/>
</dbReference>
<dbReference type="PANTHER" id="PTHR14218">
    <property type="entry name" value="PROTEASE S8 TRIPEPTIDYL PEPTIDASE I CLN2"/>
    <property type="match status" value="1"/>
</dbReference>
<evidence type="ECO:0000256" key="1">
    <source>
        <dbReference type="ARBA" id="ARBA00001913"/>
    </source>
</evidence>
<dbReference type="GO" id="GO:0004252">
    <property type="term" value="F:serine-type endopeptidase activity"/>
    <property type="evidence" value="ECO:0007669"/>
    <property type="project" value="InterPro"/>
</dbReference>
<comment type="cofactor">
    <cofactor evidence="1">
        <name>Ca(2+)</name>
        <dbReference type="ChEBI" id="CHEBI:29108"/>
    </cofactor>
</comment>
<accession>A0AAU7DA29</accession>
<dbReference type="EMBL" id="CP121194">
    <property type="protein sequence ID" value="XBH10818.1"/>
    <property type="molecule type" value="Genomic_DNA"/>
</dbReference>
<dbReference type="RefSeq" id="WP_348268309.1">
    <property type="nucleotide sequence ID" value="NZ_CP121194.1"/>
</dbReference>
<accession>A0AAU7D0Q8</accession>
<feature type="region of interest" description="Disordered" evidence="9">
    <location>
        <begin position="544"/>
        <end position="565"/>
    </location>
</feature>
<dbReference type="PANTHER" id="PTHR14218:SF15">
    <property type="entry name" value="TRIPEPTIDYL-PEPTIDASE 1"/>
    <property type="match status" value="1"/>
</dbReference>
<dbReference type="Gene3D" id="3.40.50.200">
    <property type="entry name" value="Peptidase S8/S53 domain"/>
    <property type="match status" value="1"/>
</dbReference>
<evidence type="ECO:0000256" key="7">
    <source>
        <dbReference type="ARBA" id="ARBA00023145"/>
    </source>
</evidence>
<keyword evidence="5" id="KW-0720">Serine protease</keyword>
<keyword evidence="4 11" id="KW-0378">Hydrolase</keyword>
<feature type="domain" description="Peptidase S53" evidence="10">
    <location>
        <begin position="202"/>
        <end position="546"/>
    </location>
</feature>
<keyword evidence="2" id="KW-0645">Protease</keyword>
<keyword evidence="7" id="KW-0865">Zymogen</keyword>
<gene>
    <name evidence="11" type="ORF">P4G45_03570</name>
    <name evidence="12" type="ORF">P8936_03535</name>
</gene>
<evidence type="ECO:0000256" key="3">
    <source>
        <dbReference type="ARBA" id="ARBA00022723"/>
    </source>
</evidence>
<reference evidence="11" key="1">
    <citation type="submission" date="2023-03" db="EMBL/GenBank/DDBJ databases">
        <title>Edaphobacter sp.</title>
        <authorList>
            <person name="Huber K.J."/>
            <person name="Papendorf J."/>
            <person name="Pilke C."/>
            <person name="Bunk B."/>
            <person name="Sproeer C."/>
            <person name="Pester M."/>
        </authorList>
    </citation>
    <scope>NUCLEOTIDE SEQUENCE</scope>
    <source>
        <strain evidence="11">DSM 109919</strain>
        <strain evidence="12">DSM 109920</strain>
    </source>
</reference>
<organism evidence="11">
    <name type="scientific">Edaphobacter paludis</name>
    <dbReference type="NCBI Taxonomy" id="3035702"/>
    <lineage>
        <taxon>Bacteria</taxon>
        <taxon>Pseudomonadati</taxon>
        <taxon>Acidobacteriota</taxon>
        <taxon>Terriglobia</taxon>
        <taxon>Terriglobales</taxon>
        <taxon>Acidobacteriaceae</taxon>
        <taxon>Edaphobacter</taxon>
    </lineage>
</organism>
<dbReference type="PROSITE" id="PS51892">
    <property type="entry name" value="SUBTILASE"/>
    <property type="match status" value="1"/>
</dbReference>
<dbReference type="InterPro" id="IPR000209">
    <property type="entry name" value="Peptidase_S8/S53_dom"/>
</dbReference>
<evidence type="ECO:0000313" key="12">
    <source>
        <dbReference type="EMBL" id="XBH14246.1"/>
    </source>
</evidence>
<protein>
    <submittedName>
        <fullName evidence="11">S53 family peptidase</fullName>
        <ecNumber evidence="11">3.4.-.-</ecNumber>
    </submittedName>
</protein>
<keyword evidence="3" id="KW-0479">Metal-binding</keyword>
<dbReference type="SUPFAM" id="SSF52743">
    <property type="entry name" value="Subtilisin-like"/>
    <property type="match status" value="1"/>
</dbReference>
<dbReference type="Pfam" id="PF09286">
    <property type="entry name" value="Pro-kuma_activ"/>
    <property type="match status" value="1"/>
</dbReference>
<dbReference type="KEGG" id="epl:P4G45_03570"/>
<dbReference type="EMBL" id="CP121195">
    <property type="protein sequence ID" value="XBH14246.1"/>
    <property type="molecule type" value="Genomic_DNA"/>
</dbReference>
<dbReference type="SMART" id="SM00944">
    <property type="entry name" value="Pro-kuma_activ"/>
    <property type="match status" value="1"/>
</dbReference>
<dbReference type="InterPro" id="IPR036852">
    <property type="entry name" value="Peptidase_S8/S53_dom_sf"/>
</dbReference>
<dbReference type="GO" id="GO:0046872">
    <property type="term" value="F:metal ion binding"/>
    <property type="evidence" value="ECO:0007669"/>
    <property type="project" value="UniProtKB-KW"/>
</dbReference>
<dbReference type="InterPro" id="IPR015366">
    <property type="entry name" value="S53_propep"/>
</dbReference>
<dbReference type="GO" id="GO:0008240">
    <property type="term" value="F:tripeptidyl-peptidase activity"/>
    <property type="evidence" value="ECO:0007669"/>
    <property type="project" value="TreeGrafter"/>
</dbReference>
<evidence type="ECO:0000256" key="8">
    <source>
        <dbReference type="PROSITE-ProRule" id="PRU01240"/>
    </source>
</evidence>
<comment type="caution">
    <text evidence="8">Lacks conserved residue(s) required for the propagation of feature annotation.</text>
</comment>
<dbReference type="EC" id="3.4.-.-" evidence="11"/>
<evidence type="ECO:0000259" key="10">
    <source>
        <dbReference type="PROSITE" id="PS51695"/>
    </source>
</evidence>
<dbReference type="SUPFAM" id="SSF54897">
    <property type="entry name" value="Protease propeptides/inhibitors"/>
    <property type="match status" value="1"/>
</dbReference>
<evidence type="ECO:0000313" key="11">
    <source>
        <dbReference type="EMBL" id="XBH10818.1"/>
    </source>
</evidence>
<dbReference type="InterPro" id="IPR030400">
    <property type="entry name" value="Sedolisin_dom"/>
</dbReference>
<proteinExistence type="inferred from homology"/>
<evidence type="ECO:0000256" key="6">
    <source>
        <dbReference type="ARBA" id="ARBA00022837"/>
    </source>
</evidence>
<evidence type="ECO:0000256" key="5">
    <source>
        <dbReference type="ARBA" id="ARBA00022825"/>
    </source>
</evidence>